<dbReference type="RefSeq" id="WP_090497103.1">
    <property type="nucleotide sequence ID" value="NZ_FNCH01000002.1"/>
</dbReference>
<evidence type="ECO:0000256" key="1">
    <source>
        <dbReference type="SAM" id="SignalP"/>
    </source>
</evidence>
<feature type="signal peptide" evidence="1">
    <location>
        <begin position="1"/>
        <end position="20"/>
    </location>
</feature>
<protein>
    <submittedName>
        <fullName evidence="2">Bacteroides conjugative transposon TraN protein</fullName>
    </submittedName>
</protein>
<proteinExistence type="predicted"/>
<accession>A0A1G7Q905</accession>
<organism evidence="2 3">
    <name type="scientific">Pedobacter terrae</name>
    <dbReference type="NCBI Taxonomy" id="405671"/>
    <lineage>
        <taxon>Bacteria</taxon>
        <taxon>Pseudomonadati</taxon>
        <taxon>Bacteroidota</taxon>
        <taxon>Sphingobacteriia</taxon>
        <taxon>Sphingobacteriales</taxon>
        <taxon>Sphingobacteriaceae</taxon>
        <taxon>Pedobacter</taxon>
    </lineage>
</organism>
<dbReference type="EMBL" id="FNCH01000002">
    <property type="protein sequence ID" value="SDF94429.1"/>
    <property type="molecule type" value="Genomic_DNA"/>
</dbReference>
<keyword evidence="1" id="KW-0732">Signal</keyword>
<dbReference type="AlphaFoldDB" id="A0A1G7Q905"/>
<reference evidence="3" key="1">
    <citation type="submission" date="2016-10" db="EMBL/GenBank/DDBJ databases">
        <authorList>
            <person name="Varghese N."/>
            <person name="Submissions S."/>
        </authorList>
    </citation>
    <scope>NUCLEOTIDE SEQUENCE [LARGE SCALE GENOMIC DNA]</scope>
    <source>
        <strain evidence="3">DSM 17933</strain>
    </source>
</reference>
<dbReference type="Pfam" id="PF13595">
    <property type="entry name" value="DUF4138"/>
    <property type="match status" value="1"/>
</dbReference>
<gene>
    <name evidence="2" type="ORF">SAMN05421827_102204</name>
</gene>
<feature type="chain" id="PRO_5011689588" evidence="1">
    <location>
        <begin position="21"/>
        <end position="280"/>
    </location>
</feature>
<name>A0A1G7Q905_9SPHI</name>
<dbReference type="InterPro" id="IPR022298">
    <property type="entry name" value="Conjug_transposon_TraN"/>
</dbReference>
<dbReference type="OrthoDB" id="1038500at2"/>
<sequence>MKKLIFFLLAILCTCHLLFAQPNSGVNRTDLPDIFISSGSPLHFISPEPIQYVDISSHAIAGDLPLKNLLRIKYIADTASNKHLTNGYLGIITIVGESFIAQYNLHFVDNHTFPFLSQINVLPEQMRPLDVPGMTLTSNEMYVSAIRLLNSPKNRPIRKNKDFGIQAQLNNVFTAGDYVFLDITYYNSTNLSYQIDEQRFKIEDKKIAKATNVQSVEVKPVWQLYNSTSFKKQYRNIYVLKKITFPGNKVLNIELTEKQVSGRLLTLQLKYSDILNADAF</sequence>
<evidence type="ECO:0000313" key="3">
    <source>
        <dbReference type="Proteomes" id="UP000199643"/>
    </source>
</evidence>
<evidence type="ECO:0000313" key="2">
    <source>
        <dbReference type="EMBL" id="SDF94429.1"/>
    </source>
</evidence>
<dbReference type="NCBIfam" id="TIGR03780">
    <property type="entry name" value="Bac_Flav_CT_N"/>
    <property type="match status" value="1"/>
</dbReference>
<dbReference type="Proteomes" id="UP000199643">
    <property type="component" value="Unassembled WGS sequence"/>
</dbReference>
<dbReference type="STRING" id="405671.SAMN05421827_102204"/>
<keyword evidence="3" id="KW-1185">Reference proteome</keyword>